<evidence type="ECO:0000256" key="2">
    <source>
        <dbReference type="ARBA" id="ARBA00005948"/>
    </source>
</evidence>
<dbReference type="GO" id="GO:0006811">
    <property type="term" value="P:monoatomic ion transport"/>
    <property type="evidence" value="ECO:0007669"/>
    <property type="project" value="UniProtKB-KW"/>
</dbReference>
<comment type="similarity">
    <text evidence="2 9">Belongs to the FXYD family.</text>
</comment>
<evidence type="ECO:0000256" key="3">
    <source>
        <dbReference type="ARBA" id="ARBA00022448"/>
    </source>
</evidence>
<keyword evidence="9" id="KW-1133">Transmembrane helix</keyword>
<comment type="subcellular location">
    <subcellularLocation>
        <location evidence="1">Membrane</location>
        <topology evidence="1">Single-pass membrane protein</topology>
    </subcellularLocation>
</comment>
<dbReference type="GeneID" id="106553576"/>
<evidence type="ECO:0000256" key="5">
    <source>
        <dbReference type="ARBA" id="ARBA00022729"/>
    </source>
</evidence>
<dbReference type="InterPro" id="IPR055355">
    <property type="entry name" value="ZP-C"/>
</dbReference>
<evidence type="ECO:0000256" key="6">
    <source>
        <dbReference type="ARBA" id="ARBA00023065"/>
    </source>
</evidence>
<dbReference type="Gene3D" id="2.60.40.4100">
    <property type="entry name" value="Zona pellucida, ZP-C domain"/>
    <property type="match status" value="1"/>
</dbReference>
<dbReference type="OrthoDB" id="8895254at2759"/>
<feature type="transmembrane region" description="Helical" evidence="9">
    <location>
        <begin position="220"/>
        <end position="238"/>
    </location>
</feature>
<dbReference type="PROSITE" id="PS01310">
    <property type="entry name" value="FXYD"/>
    <property type="match status" value="1"/>
</dbReference>
<gene>
    <name evidence="12" type="primary">LOC106553576</name>
</gene>
<dbReference type="GO" id="GO:0043269">
    <property type="term" value="P:regulation of monoatomic ion transport"/>
    <property type="evidence" value="ECO:0007669"/>
    <property type="project" value="InterPro"/>
</dbReference>
<dbReference type="GO" id="GO:0016020">
    <property type="term" value="C:membrane"/>
    <property type="evidence" value="ECO:0007669"/>
    <property type="project" value="UniProtKB-SubCell"/>
</dbReference>
<reference evidence="12" key="1">
    <citation type="submission" date="2025-08" db="UniProtKB">
        <authorList>
            <consortium name="RefSeq"/>
        </authorList>
    </citation>
    <scope>IDENTIFICATION</scope>
    <source>
        <tissue evidence="12">Skeletal muscle</tissue>
    </source>
</reference>
<dbReference type="Proteomes" id="UP000504617">
    <property type="component" value="Unplaced"/>
</dbReference>
<keyword evidence="3 9" id="KW-0813">Transport</keyword>
<organism evidence="11 12">
    <name type="scientific">Thamnophis sirtalis</name>
    <dbReference type="NCBI Taxonomy" id="35019"/>
    <lineage>
        <taxon>Eukaryota</taxon>
        <taxon>Metazoa</taxon>
        <taxon>Chordata</taxon>
        <taxon>Craniata</taxon>
        <taxon>Vertebrata</taxon>
        <taxon>Euteleostomi</taxon>
        <taxon>Lepidosauria</taxon>
        <taxon>Squamata</taxon>
        <taxon>Bifurcata</taxon>
        <taxon>Unidentata</taxon>
        <taxon>Episquamata</taxon>
        <taxon>Toxicofera</taxon>
        <taxon>Serpentes</taxon>
        <taxon>Colubroidea</taxon>
        <taxon>Colubridae</taxon>
        <taxon>Natricinae</taxon>
        <taxon>Thamnophis</taxon>
    </lineage>
</organism>
<feature type="domain" description="ZP-C" evidence="10">
    <location>
        <begin position="68"/>
        <end position="115"/>
    </location>
</feature>
<dbReference type="Pfam" id="PF02038">
    <property type="entry name" value="ATP1G1_PLM_MAT8"/>
    <property type="match status" value="1"/>
</dbReference>
<dbReference type="InterPro" id="IPR042235">
    <property type="entry name" value="ZP-C_dom"/>
</dbReference>
<dbReference type="GO" id="GO:0099106">
    <property type="term" value="F:ion channel regulator activity"/>
    <property type="evidence" value="ECO:0007669"/>
    <property type="project" value="InterPro"/>
</dbReference>
<accession>A0A6I9YU71</accession>
<dbReference type="Gene3D" id="1.20.5.780">
    <property type="entry name" value="Single helix bin"/>
    <property type="match status" value="1"/>
</dbReference>
<feature type="transmembrane region" description="Helical" evidence="9">
    <location>
        <begin position="258"/>
        <end position="278"/>
    </location>
</feature>
<protein>
    <recommendedName>
        <fullName evidence="9">FXYD domain-containing ion transport regulator</fullName>
    </recommendedName>
</protein>
<evidence type="ECO:0000313" key="11">
    <source>
        <dbReference type="Proteomes" id="UP000504617"/>
    </source>
</evidence>
<keyword evidence="8" id="KW-1015">Disulfide bond</keyword>
<dbReference type="Pfam" id="PF00100">
    <property type="entry name" value="Zona_pellucida"/>
    <property type="match status" value="1"/>
</dbReference>
<proteinExistence type="inferred from homology"/>
<keyword evidence="11" id="KW-1185">Reference proteome</keyword>
<keyword evidence="6 9" id="KW-0406">Ion transport</keyword>
<sequence>MEDTKIISRIQNNVVNTTHAIYTNVVQGHLENTYGGTISRDRFLFLRFSCAFPLNINLSMASVIYPIHECPNPQDGTVRVEEDGVSLLGRFSFSVFTFIADSEEVYLHCRIRLCNFWMAKCTLEDRPLRRPRRQENLFLRIPARAGLGVVSLGFYLARPTGGASPPAAGFPGRLGYQVASPRFSLLGSPFHTFWRRLFKQLQICPENKAAEQQISFSTKMTSAAMNILLCLLIGFPVLKGSDTTANKPDPFNYDWKSLRISGMVCAGVLCFLGIAVLLSGKCKCRLKKSSSQRVLNGASSHDTTGPDCSR</sequence>
<evidence type="ECO:0000256" key="9">
    <source>
        <dbReference type="RuleBase" id="RU364131"/>
    </source>
</evidence>
<dbReference type="PANTHER" id="PTHR14002:SF20">
    <property type="entry name" value="ZONA PELLUCIDA-LIKE DOMAIN-CONTAINING PROTEIN 1"/>
    <property type="match status" value="1"/>
</dbReference>
<dbReference type="InterPro" id="IPR000272">
    <property type="entry name" value="Ion-transport_regulator_FXYD"/>
</dbReference>
<evidence type="ECO:0000256" key="1">
    <source>
        <dbReference type="ARBA" id="ARBA00004167"/>
    </source>
</evidence>
<evidence type="ECO:0000313" key="12">
    <source>
        <dbReference type="RefSeq" id="XP_013927586.1"/>
    </source>
</evidence>
<evidence type="ECO:0000256" key="7">
    <source>
        <dbReference type="ARBA" id="ARBA00023136"/>
    </source>
</evidence>
<dbReference type="AlphaFoldDB" id="A0A6I9YU71"/>
<evidence type="ECO:0000256" key="8">
    <source>
        <dbReference type="ARBA" id="ARBA00023157"/>
    </source>
</evidence>
<keyword evidence="4 9" id="KW-0812">Transmembrane</keyword>
<dbReference type="InterPro" id="IPR047297">
    <property type="entry name" value="FXYD_motif"/>
</dbReference>
<evidence type="ECO:0000259" key="10">
    <source>
        <dbReference type="Pfam" id="PF00100"/>
    </source>
</evidence>
<keyword evidence="7 9" id="KW-0472">Membrane</keyword>
<name>A0A6I9YU71_9SAUR</name>
<dbReference type="KEGG" id="tsr:106553576"/>
<dbReference type="PANTHER" id="PTHR14002">
    <property type="entry name" value="ENDOGLIN/TGF-BETA RECEPTOR TYPE III"/>
    <property type="match status" value="1"/>
</dbReference>
<dbReference type="RefSeq" id="XP_013927586.1">
    <property type="nucleotide sequence ID" value="XM_014072111.1"/>
</dbReference>
<keyword evidence="5" id="KW-0732">Signal</keyword>
<dbReference type="CDD" id="cd20328">
    <property type="entry name" value="FXYD3-like"/>
    <property type="match status" value="1"/>
</dbReference>
<comment type="caution">
    <text evidence="9">Lacks conserved residue(s) required for the propagation of feature annotation.</text>
</comment>
<evidence type="ECO:0000256" key="4">
    <source>
        <dbReference type="ARBA" id="ARBA00022692"/>
    </source>
</evidence>